<dbReference type="Proteomes" id="UP000824214">
    <property type="component" value="Unassembled WGS sequence"/>
</dbReference>
<dbReference type="SUPFAM" id="SSF55620">
    <property type="entry name" value="Tetrahydrobiopterin biosynthesis enzymes-like"/>
    <property type="match status" value="1"/>
</dbReference>
<evidence type="ECO:0000256" key="5">
    <source>
        <dbReference type="ARBA" id="ARBA00023239"/>
    </source>
</evidence>
<evidence type="ECO:0000256" key="4">
    <source>
        <dbReference type="ARBA" id="ARBA00022909"/>
    </source>
</evidence>
<organism evidence="8 9">
    <name type="scientific">Candidatus Acutalibacter ornithocaccae</name>
    <dbReference type="NCBI Taxonomy" id="2838416"/>
    <lineage>
        <taxon>Bacteria</taxon>
        <taxon>Bacillati</taxon>
        <taxon>Bacillota</taxon>
        <taxon>Clostridia</taxon>
        <taxon>Eubacteriales</taxon>
        <taxon>Acutalibacteraceae</taxon>
        <taxon>Acutalibacter</taxon>
    </lineage>
</organism>
<comment type="pathway">
    <text evidence="2 6">Cofactor biosynthesis; tetrahydrofolate biosynthesis; 2-amino-4-hydroxy-6-hydroxymethyl-7,8-dihydropteridine diphosphate from 7,8-dihydroneopterin triphosphate: step 3/4.</text>
</comment>
<dbReference type="InterPro" id="IPR006157">
    <property type="entry name" value="FolB_dom"/>
</dbReference>
<dbReference type="Gene3D" id="3.30.1130.10">
    <property type="match status" value="1"/>
</dbReference>
<dbReference type="GO" id="GO:0005737">
    <property type="term" value="C:cytoplasm"/>
    <property type="evidence" value="ECO:0007669"/>
    <property type="project" value="TreeGrafter"/>
</dbReference>
<feature type="domain" description="Dihydroneopterin aldolase/epimerase" evidence="7">
    <location>
        <begin position="4"/>
        <end position="117"/>
    </location>
</feature>
<sequence>MDTIHIKGLRLFAYHGVNPEEKRDGQTFVLDLRLGADLSQARRSDRLEDTVNYAAVVKAVRAAFTAQSFDLIERAAQAVCDAVLEGFPQVEEVSLLLQKPEAPVSAEFDYMAVEITQRREEAAKCK</sequence>
<evidence type="ECO:0000256" key="6">
    <source>
        <dbReference type="RuleBase" id="RU362079"/>
    </source>
</evidence>
<dbReference type="NCBIfam" id="TIGR00525">
    <property type="entry name" value="folB"/>
    <property type="match status" value="1"/>
</dbReference>
<dbReference type="NCBIfam" id="TIGR00526">
    <property type="entry name" value="folB_dom"/>
    <property type="match status" value="1"/>
</dbReference>
<reference evidence="8" key="2">
    <citation type="submission" date="2021-04" db="EMBL/GenBank/DDBJ databases">
        <authorList>
            <person name="Gilroy R."/>
        </authorList>
    </citation>
    <scope>NUCLEOTIDE SEQUENCE</scope>
    <source>
        <strain evidence="8">ChiBcolR8-3208</strain>
    </source>
</reference>
<dbReference type="AlphaFoldDB" id="A0A9D2S039"/>
<evidence type="ECO:0000256" key="1">
    <source>
        <dbReference type="ARBA" id="ARBA00001353"/>
    </source>
</evidence>
<dbReference type="PANTHER" id="PTHR42844">
    <property type="entry name" value="DIHYDRONEOPTERIN ALDOLASE 1-RELATED"/>
    <property type="match status" value="1"/>
</dbReference>
<evidence type="ECO:0000259" key="7">
    <source>
        <dbReference type="SMART" id="SM00905"/>
    </source>
</evidence>
<comment type="caution">
    <text evidence="8">The sequence shown here is derived from an EMBL/GenBank/DDBJ whole genome shotgun (WGS) entry which is preliminary data.</text>
</comment>
<dbReference type="GO" id="GO:0046656">
    <property type="term" value="P:folic acid biosynthetic process"/>
    <property type="evidence" value="ECO:0007669"/>
    <property type="project" value="UniProtKB-UniRule"/>
</dbReference>
<keyword evidence="4 6" id="KW-0289">Folate biosynthesis</keyword>
<accession>A0A9D2S039</accession>
<dbReference type="SMART" id="SM00905">
    <property type="entry name" value="FolB"/>
    <property type="match status" value="1"/>
</dbReference>
<comment type="similarity">
    <text evidence="3 6">Belongs to the DHNA family.</text>
</comment>
<dbReference type="EC" id="4.1.2.25" evidence="6"/>
<reference evidence="8" key="1">
    <citation type="journal article" date="2021" name="PeerJ">
        <title>Extensive microbial diversity within the chicken gut microbiome revealed by metagenomics and culture.</title>
        <authorList>
            <person name="Gilroy R."/>
            <person name="Ravi A."/>
            <person name="Getino M."/>
            <person name="Pursley I."/>
            <person name="Horton D.L."/>
            <person name="Alikhan N.F."/>
            <person name="Baker D."/>
            <person name="Gharbi K."/>
            <person name="Hall N."/>
            <person name="Watson M."/>
            <person name="Adriaenssens E.M."/>
            <person name="Foster-Nyarko E."/>
            <person name="Jarju S."/>
            <person name="Secka A."/>
            <person name="Antonio M."/>
            <person name="Oren A."/>
            <person name="Chaudhuri R.R."/>
            <person name="La Ragione R."/>
            <person name="Hildebrand F."/>
            <person name="Pallen M.J."/>
        </authorList>
    </citation>
    <scope>NUCLEOTIDE SEQUENCE</scope>
    <source>
        <strain evidence="8">ChiBcolR8-3208</strain>
    </source>
</reference>
<proteinExistence type="inferred from homology"/>
<comment type="catalytic activity">
    <reaction evidence="1 6">
        <text>7,8-dihydroneopterin = 6-hydroxymethyl-7,8-dihydropterin + glycolaldehyde</text>
        <dbReference type="Rhea" id="RHEA:10540"/>
        <dbReference type="ChEBI" id="CHEBI:17001"/>
        <dbReference type="ChEBI" id="CHEBI:17071"/>
        <dbReference type="ChEBI" id="CHEBI:44841"/>
        <dbReference type="EC" id="4.1.2.25"/>
    </reaction>
</comment>
<dbReference type="GO" id="GO:0046654">
    <property type="term" value="P:tetrahydrofolate biosynthetic process"/>
    <property type="evidence" value="ECO:0007669"/>
    <property type="project" value="UniProtKB-UniRule"/>
</dbReference>
<dbReference type="Pfam" id="PF02152">
    <property type="entry name" value="FolB"/>
    <property type="match status" value="1"/>
</dbReference>
<dbReference type="FunFam" id="3.30.1130.10:FF:000003">
    <property type="entry name" value="7,8-dihydroneopterin aldolase"/>
    <property type="match status" value="1"/>
</dbReference>
<evidence type="ECO:0000256" key="3">
    <source>
        <dbReference type="ARBA" id="ARBA00005708"/>
    </source>
</evidence>
<dbReference type="InterPro" id="IPR006156">
    <property type="entry name" value="Dihydroneopterin_aldolase"/>
</dbReference>
<dbReference type="PANTHER" id="PTHR42844:SF1">
    <property type="entry name" value="DIHYDRONEOPTERIN ALDOLASE 1-RELATED"/>
    <property type="match status" value="1"/>
</dbReference>
<dbReference type="GO" id="GO:0004150">
    <property type="term" value="F:dihydroneopterin aldolase activity"/>
    <property type="evidence" value="ECO:0007669"/>
    <property type="project" value="UniProtKB-UniRule"/>
</dbReference>
<comment type="function">
    <text evidence="6">Catalyzes the conversion of 7,8-dihydroneopterin to 6-hydroxymethyl-7,8-dihydropterin.</text>
</comment>
<dbReference type="InterPro" id="IPR043133">
    <property type="entry name" value="GTP-CH-I_C/QueF"/>
</dbReference>
<keyword evidence="5 6" id="KW-0456">Lyase</keyword>
<dbReference type="EMBL" id="DWXZ01000213">
    <property type="protein sequence ID" value="HJB38404.1"/>
    <property type="molecule type" value="Genomic_DNA"/>
</dbReference>
<evidence type="ECO:0000256" key="2">
    <source>
        <dbReference type="ARBA" id="ARBA00005013"/>
    </source>
</evidence>
<evidence type="ECO:0000313" key="9">
    <source>
        <dbReference type="Proteomes" id="UP000824214"/>
    </source>
</evidence>
<evidence type="ECO:0000313" key="8">
    <source>
        <dbReference type="EMBL" id="HJB38404.1"/>
    </source>
</evidence>
<protein>
    <recommendedName>
        <fullName evidence="6">7,8-dihydroneopterin aldolase</fullName>
        <ecNumber evidence="6">4.1.2.25</ecNumber>
    </recommendedName>
</protein>
<gene>
    <name evidence="8" type="primary">folB</name>
    <name evidence="8" type="ORF">H9942_10130</name>
</gene>
<dbReference type="CDD" id="cd00534">
    <property type="entry name" value="DHNA_DHNTPE"/>
    <property type="match status" value="1"/>
</dbReference>
<name>A0A9D2S039_9FIRM</name>